<dbReference type="Pfam" id="PF07502">
    <property type="entry name" value="MANEC"/>
    <property type="match status" value="1"/>
</dbReference>
<comment type="caution">
    <text evidence="7">The sequence shown here is derived from an EMBL/GenBank/DDBJ whole genome shotgun (WGS) entry which is preliminary data.</text>
</comment>
<evidence type="ECO:0000313" key="7">
    <source>
        <dbReference type="EMBL" id="TWW64382.1"/>
    </source>
</evidence>
<dbReference type="InterPro" id="IPR011106">
    <property type="entry name" value="MANSC_N"/>
</dbReference>
<evidence type="ECO:0000259" key="6">
    <source>
        <dbReference type="PROSITE" id="PS50986"/>
    </source>
</evidence>
<evidence type="ECO:0000256" key="3">
    <source>
        <dbReference type="ARBA" id="ARBA00023136"/>
    </source>
</evidence>
<evidence type="ECO:0000256" key="1">
    <source>
        <dbReference type="ARBA" id="ARBA00004370"/>
    </source>
</evidence>
<accession>A0A5C6NA60</accession>
<sequence length="297" mass="32738">MALPSVLLAVTLLPLITSLPVSAAEEETCFFRQHRSATVSAAQTLNPAAAASDARVVPSEQACIRACCATLVKPGARCNMVVFNGNRNGGEENCFLFHCQGEQDCPLRKALDGTNTYDIYKEYQRCNSPAYHCDSPAYHCDSPAYHCDSPAYHRDSPAYHCNSPAYHCNSPAYHRDNPAYHRDSPAYHCNSPAYHCNSPAYHCNSPAHNCNNPACHPNSPAYHRNSPACHPDSPACHRESPACHRDSPACHNNQKNNRCQPIIHDNDAVNNNNCTTSHHKDICAQTSVNDRHDDIFP</sequence>
<evidence type="ECO:0000256" key="4">
    <source>
        <dbReference type="ARBA" id="ARBA00023180"/>
    </source>
</evidence>
<protein>
    <recommendedName>
        <fullName evidence="6">MANSC domain-containing protein</fullName>
    </recommendedName>
</protein>
<feature type="domain" description="MANSC" evidence="6">
    <location>
        <begin position="33"/>
        <end position="116"/>
    </location>
</feature>
<dbReference type="AlphaFoldDB" id="A0A5C6NA60"/>
<dbReference type="PROSITE" id="PS50986">
    <property type="entry name" value="MANSC"/>
    <property type="match status" value="1"/>
</dbReference>
<dbReference type="GO" id="GO:0016020">
    <property type="term" value="C:membrane"/>
    <property type="evidence" value="ECO:0007669"/>
    <property type="project" value="UniProtKB-SubCell"/>
</dbReference>
<keyword evidence="3" id="KW-0472">Membrane</keyword>
<dbReference type="SMART" id="SM00765">
    <property type="entry name" value="MANEC"/>
    <property type="match status" value="1"/>
</dbReference>
<keyword evidence="8" id="KW-1185">Reference proteome</keyword>
<feature type="signal peptide" evidence="5">
    <location>
        <begin position="1"/>
        <end position="23"/>
    </location>
</feature>
<gene>
    <name evidence="7" type="ORF">D4764_22G0000290</name>
</gene>
<dbReference type="EMBL" id="RHFK02000015">
    <property type="protein sequence ID" value="TWW64382.1"/>
    <property type="molecule type" value="Genomic_DNA"/>
</dbReference>
<evidence type="ECO:0000313" key="8">
    <source>
        <dbReference type="Proteomes" id="UP000324091"/>
    </source>
</evidence>
<comment type="subcellular location">
    <subcellularLocation>
        <location evidence="1">Membrane</location>
    </subcellularLocation>
</comment>
<dbReference type="InterPro" id="IPR013980">
    <property type="entry name" value="MANSC_dom"/>
</dbReference>
<organism evidence="7 8">
    <name type="scientific">Takifugu flavidus</name>
    <name type="common">sansaifugu</name>
    <dbReference type="NCBI Taxonomy" id="433684"/>
    <lineage>
        <taxon>Eukaryota</taxon>
        <taxon>Metazoa</taxon>
        <taxon>Chordata</taxon>
        <taxon>Craniata</taxon>
        <taxon>Vertebrata</taxon>
        <taxon>Euteleostomi</taxon>
        <taxon>Actinopterygii</taxon>
        <taxon>Neopterygii</taxon>
        <taxon>Teleostei</taxon>
        <taxon>Neoteleostei</taxon>
        <taxon>Acanthomorphata</taxon>
        <taxon>Eupercaria</taxon>
        <taxon>Tetraodontiformes</taxon>
        <taxon>Tetradontoidea</taxon>
        <taxon>Tetraodontidae</taxon>
        <taxon>Takifugu</taxon>
    </lineage>
</organism>
<evidence type="ECO:0000256" key="2">
    <source>
        <dbReference type="ARBA" id="ARBA00022729"/>
    </source>
</evidence>
<reference evidence="7 8" key="1">
    <citation type="submission" date="2019-04" db="EMBL/GenBank/DDBJ databases">
        <title>Chromosome genome assembly for Takifugu flavidus.</title>
        <authorList>
            <person name="Xiao S."/>
        </authorList>
    </citation>
    <scope>NUCLEOTIDE SEQUENCE [LARGE SCALE GENOMIC DNA]</scope>
    <source>
        <strain evidence="7">HTHZ2018</strain>
        <tissue evidence="7">Muscle</tissue>
    </source>
</reference>
<name>A0A5C6NA60_9TELE</name>
<proteinExistence type="predicted"/>
<keyword evidence="4" id="KW-0325">Glycoprotein</keyword>
<dbReference type="Proteomes" id="UP000324091">
    <property type="component" value="Chromosome 22"/>
</dbReference>
<keyword evidence="2 5" id="KW-0732">Signal</keyword>
<feature type="chain" id="PRO_5022703961" description="MANSC domain-containing protein" evidence="5">
    <location>
        <begin position="24"/>
        <end position="297"/>
    </location>
</feature>
<evidence type="ECO:0000256" key="5">
    <source>
        <dbReference type="SAM" id="SignalP"/>
    </source>
</evidence>